<reference evidence="1" key="2">
    <citation type="journal article" date="2022" name="New Phytol.">
        <title>Evolutionary transition to the ectomycorrhizal habit in the genomes of a hyperdiverse lineage of mushroom-forming fungi.</title>
        <authorList>
            <person name="Looney B."/>
            <person name="Miyauchi S."/>
            <person name="Morin E."/>
            <person name="Drula E."/>
            <person name="Courty P.E."/>
            <person name="Kohler A."/>
            <person name="Kuo A."/>
            <person name="LaButti K."/>
            <person name="Pangilinan J."/>
            <person name="Lipzen A."/>
            <person name="Riley R."/>
            <person name="Andreopoulos W."/>
            <person name="He G."/>
            <person name="Johnson J."/>
            <person name="Nolan M."/>
            <person name="Tritt A."/>
            <person name="Barry K.W."/>
            <person name="Grigoriev I.V."/>
            <person name="Nagy L.G."/>
            <person name="Hibbett D."/>
            <person name="Henrissat B."/>
            <person name="Matheny P.B."/>
            <person name="Labbe J."/>
            <person name="Martin F.M."/>
        </authorList>
    </citation>
    <scope>NUCLEOTIDE SEQUENCE</scope>
    <source>
        <strain evidence="1">HHB10654</strain>
    </source>
</reference>
<protein>
    <submittedName>
        <fullName evidence="1">Uncharacterized protein</fullName>
    </submittedName>
</protein>
<keyword evidence="2" id="KW-1185">Reference proteome</keyword>
<name>A0ACB8SWU4_9AGAM</name>
<sequence length="293" mass="32735">MVIQWDGRKPIAIVDKKDRIIVYLAGQPKNDCTWQENARTASREMTNELSKLTFTDDELNHRRGQYPTLTTGMTYGGGPTIPSTMTGRTKRHRAAIDRLTRLPAFMRLAGFASSACNLAAPRLFNHYDETVTAVKTDMPTLQKAFQNSVFPAATFNLGPQAVTRRHRDEANIPYGWCAVTALGDFDPKAGGHLYLWELKMVIEFPPGSTILLPSAVLLHGNTPVQPGETRQSFTQYCAGGLIRWRTYGFRTEEALRAEDPQLFAQVKAKAASRWEESLGFFSKIGSVRQDHGL</sequence>
<dbReference type="EMBL" id="MU277217">
    <property type="protein sequence ID" value="KAI0060627.1"/>
    <property type="molecule type" value="Genomic_DNA"/>
</dbReference>
<comment type="caution">
    <text evidence="1">The sequence shown here is derived from an EMBL/GenBank/DDBJ whole genome shotgun (WGS) entry which is preliminary data.</text>
</comment>
<dbReference type="Proteomes" id="UP000814140">
    <property type="component" value="Unassembled WGS sequence"/>
</dbReference>
<proteinExistence type="predicted"/>
<accession>A0ACB8SWU4</accession>
<evidence type="ECO:0000313" key="2">
    <source>
        <dbReference type="Proteomes" id="UP000814140"/>
    </source>
</evidence>
<organism evidence="1 2">
    <name type="scientific">Artomyces pyxidatus</name>
    <dbReference type="NCBI Taxonomy" id="48021"/>
    <lineage>
        <taxon>Eukaryota</taxon>
        <taxon>Fungi</taxon>
        <taxon>Dikarya</taxon>
        <taxon>Basidiomycota</taxon>
        <taxon>Agaricomycotina</taxon>
        <taxon>Agaricomycetes</taxon>
        <taxon>Russulales</taxon>
        <taxon>Auriscalpiaceae</taxon>
        <taxon>Artomyces</taxon>
    </lineage>
</organism>
<reference evidence="1" key="1">
    <citation type="submission" date="2021-03" db="EMBL/GenBank/DDBJ databases">
        <authorList>
            <consortium name="DOE Joint Genome Institute"/>
            <person name="Ahrendt S."/>
            <person name="Looney B.P."/>
            <person name="Miyauchi S."/>
            <person name="Morin E."/>
            <person name="Drula E."/>
            <person name="Courty P.E."/>
            <person name="Chicoki N."/>
            <person name="Fauchery L."/>
            <person name="Kohler A."/>
            <person name="Kuo A."/>
            <person name="Labutti K."/>
            <person name="Pangilinan J."/>
            <person name="Lipzen A."/>
            <person name="Riley R."/>
            <person name="Andreopoulos W."/>
            <person name="He G."/>
            <person name="Johnson J."/>
            <person name="Barry K.W."/>
            <person name="Grigoriev I.V."/>
            <person name="Nagy L."/>
            <person name="Hibbett D."/>
            <person name="Henrissat B."/>
            <person name="Matheny P.B."/>
            <person name="Labbe J."/>
            <person name="Martin F."/>
        </authorList>
    </citation>
    <scope>NUCLEOTIDE SEQUENCE</scope>
    <source>
        <strain evidence="1">HHB10654</strain>
    </source>
</reference>
<gene>
    <name evidence="1" type="ORF">BV25DRAFT_1871067</name>
</gene>
<evidence type="ECO:0000313" key="1">
    <source>
        <dbReference type="EMBL" id="KAI0060627.1"/>
    </source>
</evidence>